<organism evidence="1 2">
    <name type="scientific">Zizania palustris</name>
    <name type="common">Northern wild rice</name>
    <dbReference type="NCBI Taxonomy" id="103762"/>
    <lineage>
        <taxon>Eukaryota</taxon>
        <taxon>Viridiplantae</taxon>
        <taxon>Streptophyta</taxon>
        <taxon>Embryophyta</taxon>
        <taxon>Tracheophyta</taxon>
        <taxon>Spermatophyta</taxon>
        <taxon>Magnoliopsida</taxon>
        <taxon>Liliopsida</taxon>
        <taxon>Poales</taxon>
        <taxon>Poaceae</taxon>
        <taxon>BOP clade</taxon>
        <taxon>Oryzoideae</taxon>
        <taxon>Oryzeae</taxon>
        <taxon>Zizaniinae</taxon>
        <taxon>Zizania</taxon>
    </lineage>
</organism>
<dbReference type="Proteomes" id="UP000729402">
    <property type="component" value="Unassembled WGS sequence"/>
</dbReference>
<reference evidence="1" key="1">
    <citation type="journal article" date="2021" name="bioRxiv">
        <title>Whole Genome Assembly and Annotation of Northern Wild Rice, Zizania palustris L., Supports a Whole Genome Duplication in the Zizania Genus.</title>
        <authorList>
            <person name="Haas M."/>
            <person name="Kono T."/>
            <person name="Macchietto M."/>
            <person name="Millas R."/>
            <person name="McGilp L."/>
            <person name="Shao M."/>
            <person name="Duquette J."/>
            <person name="Hirsch C.N."/>
            <person name="Kimball J."/>
        </authorList>
    </citation>
    <scope>NUCLEOTIDE SEQUENCE</scope>
    <source>
        <tissue evidence="1">Fresh leaf tissue</tissue>
    </source>
</reference>
<keyword evidence="2" id="KW-1185">Reference proteome</keyword>
<name>A0A8J6BZN9_ZIZPA</name>
<sequence length="72" mass="7292">MMPTLARVIIWCSPGARRGVVMGVVDDTSVSGAVKTPGGPEVVRLGVESYVTPEVGKSSHGSGVAQVSLVVA</sequence>
<protein>
    <submittedName>
        <fullName evidence="1">Uncharacterized protein</fullName>
    </submittedName>
</protein>
<comment type="caution">
    <text evidence="1">The sequence shown here is derived from an EMBL/GenBank/DDBJ whole genome shotgun (WGS) entry which is preliminary data.</text>
</comment>
<proteinExistence type="predicted"/>
<reference evidence="1" key="2">
    <citation type="submission" date="2021-02" db="EMBL/GenBank/DDBJ databases">
        <authorList>
            <person name="Kimball J.A."/>
            <person name="Haas M.W."/>
            <person name="Macchietto M."/>
            <person name="Kono T."/>
            <person name="Duquette J."/>
            <person name="Shao M."/>
        </authorList>
    </citation>
    <scope>NUCLEOTIDE SEQUENCE</scope>
    <source>
        <tissue evidence="1">Fresh leaf tissue</tissue>
    </source>
</reference>
<evidence type="ECO:0000313" key="1">
    <source>
        <dbReference type="EMBL" id="KAG8100139.1"/>
    </source>
</evidence>
<accession>A0A8J6BZN9</accession>
<dbReference type="AlphaFoldDB" id="A0A8J6BZN9"/>
<evidence type="ECO:0000313" key="2">
    <source>
        <dbReference type="Proteomes" id="UP000729402"/>
    </source>
</evidence>
<dbReference type="EMBL" id="JAAALK010000079">
    <property type="protein sequence ID" value="KAG8100139.1"/>
    <property type="molecule type" value="Genomic_DNA"/>
</dbReference>
<gene>
    <name evidence="1" type="ORF">GUJ93_ZPchr0013g36943</name>
</gene>